<protein>
    <submittedName>
        <fullName evidence="2">Os10g0330825 protein</fullName>
    </submittedName>
</protein>
<organism evidence="2 3">
    <name type="scientific">Oryza sativa subsp. japonica</name>
    <name type="common">Rice</name>
    <dbReference type="NCBI Taxonomy" id="39947"/>
    <lineage>
        <taxon>Eukaryota</taxon>
        <taxon>Viridiplantae</taxon>
        <taxon>Streptophyta</taxon>
        <taxon>Embryophyta</taxon>
        <taxon>Tracheophyta</taxon>
        <taxon>Spermatophyta</taxon>
        <taxon>Magnoliopsida</taxon>
        <taxon>Liliopsida</taxon>
        <taxon>Poales</taxon>
        <taxon>Poaceae</taxon>
        <taxon>BOP clade</taxon>
        <taxon>Oryzoideae</taxon>
        <taxon>Oryzeae</taxon>
        <taxon>Oryzinae</taxon>
        <taxon>Oryza</taxon>
        <taxon>Oryza sativa</taxon>
    </lineage>
</organism>
<reference evidence="2 3" key="3">
    <citation type="journal article" date="2013" name="Rice">
        <title>Improvement of the Oryza sativa Nipponbare reference genome using next generation sequence and optical map data.</title>
        <authorList>
            <person name="Kawahara Y."/>
            <person name="de la Bastide M."/>
            <person name="Hamilton J.P."/>
            <person name="Kanamori H."/>
            <person name="McCombie W.R."/>
            <person name="Ouyang S."/>
            <person name="Schwartz D.C."/>
            <person name="Tanaka T."/>
            <person name="Wu J."/>
            <person name="Zhou S."/>
            <person name="Childs K.L."/>
            <person name="Davidson R.M."/>
            <person name="Lin H."/>
            <person name="Quesada-Ocampo L."/>
            <person name="Vaillancourt B."/>
            <person name="Sakai H."/>
            <person name="Lee S.S."/>
            <person name="Kim J."/>
            <person name="Numa H."/>
            <person name="Itoh T."/>
            <person name="Buell C.R."/>
            <person name="Matsumoto T."/>
        </authorList>
    </citation>
    <scope>NUCLEOTIDE SEQUENCE [LARGE SCALE GENOMIC DNA]</scope>
    <source>
        <strain evidence="3">cv. Nipponbare</strain>
    </source>
</reference>
<sequence>MFRWSNAGCGRRDGTTTTPRSWNGVGRRVSRVCTAAAHATKKTLMDLPSATWWWAVTLITSPPHVSRVSCTCNSGS</sequence>
<feature type="non-terminal residue" evidence="2">
    <location>
        <position position="76"/>
    </location>
</feature>
<evidence type="ECO:0000313" key="2">
    <source>
        <dbReference type="EMBL" id="BAT10362.1"/>
    </source>
</evidence>
<evidence type="ECO:0000313" key="3">
    <source>
        <dbReference type="Proteomes" id="UP000059680"/>
    </source>
</evidence>
<feature type="region of interest" description="Disordered" evidence="1">
    <location>
        <begin position="1"/>
        <end position="23"/>
    </location>
</feature>
<evidence type="ECO:0000256" key="1">
    <source>
        <dbReference type="SAM" id="MobiDB-lite"/>
    </source>
</evidence>
<reference evidence="2 3" key="2">
    <citation type="journal article" date="2013" name="Plant Cell Physiol.">
        <title>Rice Annotation Project Database (RAP-DB): an integrative and interactive database for rice genomics.</title>
        <authorList>
            <person name="Sakai H."/>
            <person name="Lee S.S."/>
            <person name="Tanaka T."/>
            <person name="Numa H."/>
            <person name="Kim J."/>
            <person name="Kawahara Y."/>
            <person name="Wakimoto H."/>
            <person name="Yang C.C."/>
            <person name="Iwamoto M."/>
            <person name="Abe T."/>
            <person name="Yamada Y."/>
            <person name="Muto A."/>
            <person name="Inokuchi H."/>
            <person name="Ikemura T."/>
            <person name="Matsumoto T."/>
            <person name="Sasaki T."/>
            <person name="Itoh T."/>
        </authorList>
    </citation>
    <scope>NUCLEOTIDE SEQUENCE [LARGE SCALE GENOMIC DNA]</scope>
    <source>
        <strain evidence="3">cv. Nipponbare</strain>
    </source>
</reference>
<name>A0A0N7KRL6_ORYSJ</name>
<reference evidence="3" key="1">
    <citation type="journal article" date="2005" name="Nature">
        <title>The map-based sequence of the rice genome.</title>
        <authorList>
            <consortium name="International rice genome sequencing project (IRGSP)"/>
            <person name="Matsumoto T."/>
            <person name="Wu J."/>
            <person name="Kanamori H."/>
            <person name="Katayose Y."/>
            <person name="Fujisawa M."/>
            <person name="Namiki N."/>
            <person name="Mizuno H."/>
            <person name="Yamamoto K."/>
            <person name="Antonio B.A."/>
            <person name="Baba T."/>
            <person name="Sakata K."/>
            <person name="Nagamura Y."/>
            <person name="Aoki H."/>
            <person name="Arikawa K."/>
            <person name="Arita K."/>
            <person name="Bito T."/>
            <person name="Chiden Y."/>
            <person name="Fujitsuka N."/>
            <person name="Fukunaka R."/>
            <person name="Hamada M."/>
            <person name="Harada C."/>
            <person name="Hayashi A."/>
            <person name="Hijishita S."/>
            <person name="Honda M."/>
            <person name="Hosokawa S."/>
            <person name="Ichikawa Y."/>
            <person name="Idonuma A."/>
            <person name="Iijima M."/>
            <person name="Ikeda M."/>
            <person name="Ikeno M."/>
            <person name="Ito K."/>
            <person name="Ito S."/>
            <person name="Ito T."/>
            <person name="Ito Y."/>
            <person name="Ito Y."/>
            <person name="Iwabuchi A."/>
            <person name="Kamiya K."/>
            <person name="Karasawa W."/>
            <person name="Kurita K."/>
            <person name="Katagiri S."/>
            <person name="Kikuta A."/>
            <person name="Kobayashi H."/>
            <person name="Kobayashi N."/>
            <person name="Machita K."/>
            <person name="Maehara T."/>
            <person name="Masukawa M."/>
            <person name="Mizubayashi T."/>
            <person name="Mukai Y."/>
            <person name="Nagasaki H."/>
            <person name="Nagata Y."/>
            <person name="Naito S."/>
            <person name="Nakashima M."/>
            <person name="Nakama Y."/>
            <person name="Nakamichi Y."/>
            <person name="Nakamura M."/>
            <person name="Meguro A."/>
            <person name="Negishi M."/>
            <person name="Ohta I."/>
            <person name="Ohta T."/>
            <person name="Okamoto M."/>
            <person name="Ono N."/>
            <person name="Saji S."/>
            <person name="Sakaguchi M."/>
            <person name="Sakai K."/>
            <person name="Shibata M."/>
            <person name="Shimokawa T."/>
            <person name="Song J."/>
            <person name="Takazaki Y."/>
            <person name="Terasawa K."/>
            <person name="Tsugane M."/>
            <person name="Tsuji K."/>
            <person name="Ueda S."/>
            <person name="Waki K."/>
            <person name="Yamagata H."/>
            <person name="Yamamoto M."/>
            <person name="Yamamoto S."/>
            <person name="Yamane H."/>
            <person name="Yoshiki S."/>
            <person name="Yoshihara R."/>
            <person name="Yukawa K."/>
            <person name="Zhong H."/>
            <person name="Yano M."/>
            <person name="Yuan Q."/>
            <person name="Ouyang S."/>
            <person name="Liu J."/>
            <person name="Jones K.M."/>
            <person name="Gansberger K."/>
            <person name="Moffat K."/>
            <person name="Hill J."/>
            <person name="Bera J."/>
            <person name="Fadrosh D."/>
            <person name="Jin S."/>
            <person name="Johri S."/>
            <person name="Kim M."/>
            <person name="Overton L."/>
            <person name="Reardon M."/>
            <person name="Tsitrin T."/>
            <person name="Vuong H."/>
            <person name="Weaver B."/>
            <person name="Ciecko A."/>
            <person name="Tallon L."/>
            <person name="Jackson J."/>
            <person name="Pai G."/>
            <person name="Aken S.V."/>
            <person name="Utterback T."/>
            <person name="Reidmuller S."/>
            <person name="Feldblyum T."/>
            <person name="Hsiao J."/>
            <person name="Zismann V."/>
            <person name="Iobst S."/>
            <person name="de Vazeille A.R."/>
            <person name="Buell C.R."/>
            <person name="Ying K."/>
            <person name="Li Y."/>
            <person name="Lu T."/>
            <person name="Huang Y."/>
            <person name="Zhao Q."/>
            <person name="Feng Q."/>
            <person name="Zhang L."/>
            <person name="Zhu J."/>
            <person name="Weng Q."/>
            <person name="Mu J."/>
            <person name="Lu Y."/>
            <person name="Fan D."/>
            <person name="Liu Y."/>
            <person name="Guan J."/>
            <person name="Zhang Y."/>
            <person name="Yu S."/>
            <person name="Liu X."/>
            <person name="Zhang Y."/>
            <person name="Hong G."/>
            <person name="Han B."/>
            <person name="Choisne N."/>
            <person name="Demange N."/>
            <person name="Orjeda G."/>
            <person name="Samain S."/>
            <person name="Cattolico L."/>
            <person name="Pelletier E."/>
            <person name="Couloux A."/>
            <person name="Segurens B."/>
            <person name="Wincker P."/>
            <person name="D'Hont A."/>
            <person name="Scarpelli C."/>
            <person name="Weissenbach J."/>
            <person name="Salanoubat M."/>
            <person name="Quetier F."/>
            <person name="Yu Y."/>
            <person name="Kim H.R."/>
            <person name="Rambo T."/>
            <person name="Currie J."/>
            <person name="Collura K."/>
            <person name="Luo M."/>
            <person name="Yang T."/>
            <person name="Ammiraju J.S.S."/>
            <person name="Engler F."/>
            <person name="Soderlund C."/>
            <person name="Wing R.A."/>
            <person name="Palmer L.E."/>
            <person name="de la Bastide M."/>
            <person name="Spiegel L."/>
            <person name="Nascimento L."/>
            <person name="Zutavern T."/>
            <person name="O'Shaughnessy A."/>
            <person name="Dike S."/>
            <person name="Dedhia N."/>
            <person name="Preston R."/>
            <person name="Balija V."/>
            <person name="McCombie W.R."/>
            <person name="Chow T."/>
            <person name="Chen H."/>
            <person name="Chung M."/>
            <person name="Chen C."/>
            <person name="Shaw J."/>
            <person name="Wu H."/>
            <person name="Hsiao K."/>
            <person name="Chao Y."/>
            <person name="Chu M."/>
            <person name="Cheng C."/>
            <person name="Hour A."/>
            <person name="Lee P."/>
            <person name="Lin S."/>
            <person name="Lin Y."/>
            <person name="Liou J."/>
            <person name="Liu S."/>
            <person name="Hsing Y."/>
            <person name="Raghuvanshi S."/>
            <person name="Mohanty A."/>
            <person name="Bharti A.K."/>
            <person name="Gaur A."/>
            <person name="Gupta V."/>
            <person name="Kumar D."/>
            <person name="Ravi V."/>
            <person name="Vij S."/>
            <person name="Kapur A."/>
            <person name="Khurana P."/>
            <person name="Khurana P."/>
            <person name="Khurana J.P."/>
            <person name="Tyagi A.K."/>
            <person name="Gaikwad K."/>
            <person name="Singh A."/>
            <person name="Dalal V."/>
            <person name="Srivastava S."/>
            <person name="Dixit A."/>
            <person name="Pal A.K."/>
            <person name="Ghazi I.A."/>
            <person name="Yadav M."/>
            <person name="Pandit A."/>
            <person name="Bhargava A."/>
            <person name="Sureshbabu K."/>
            <person name="Batra K."/>
            <person name="Sharma T.R."/>
            <person name="Mohapatra T."/>
            <person name="Singh N.K."/>
            <person name="Messing J."/>
            <person name="Nelson A.B."/>
            <person name="Fuks G."/>
            <person name="Kavchok S."/>
            <person name="Keizer G."/>
            <person name="Linton E."/>
            <person name="Llaca V."/>
            <person name="Song R."/>
            <person name="Tanyolac B."/>
            <person name="Young S."/>
            <person name="Ho-Il K."/>
            <person name="Hahn J.H."/>
            <person name="Sangsakoo G."/>
            <person name="Vanavichit A."/>
            <person name="de Mattos Luiz.A.T."/>
            <person name="Zimmer P.D."/>
            <person name="Malone G."/>
            <person name="Dellagostin O."/>
            <person name="de Oliveira A.C."/>
            <person name="Bevan M."/>
            <person name="Bancroft I."/>
            <person name="Minx P."/>
            <person name="Cordum H."/>
            <person name="Wilson R."/>
            <person name="Cheng Z."/>
            <person name="Jin W."/>
            <person name="Jiang J."/>
            <person name="Leong S.A."/>
            <person name="Iwama H."/>
            <person name="Gojobori T."/>
            <person name="Itoh T."/>
            <person name="Niimura Y."/>
            <person name="Fujii Y."/>
            <person name="Habara T."/>
            <person name="Sakai H."/>
            <person name="Sato Y."/>
            <person name="Wilson G."/>
            <person name="Kumar K."/>
            <person name="McCouch S."/>
            <person name="Juretic N."/>
            <person name="Hoen D."/>
            <person name="Wright S."/>
            <person name="Bruskiewich R."/>
            <person name="Bureau T."/>
            <person name="Miyao A."/>
            <person name="Hirochika H."/>
            <person name="Nishikawa T."/>
            <person name="Kadowaki K."/>
            <person name="Sugiura M."/>
            <person name="Burr B."/>
            <person name="Sasaki T."/>
        </authorList>
    </citation>
    <scope>NUCLEOTIDE SEQUENCE [LARGE SCALE GENOMIC DNA]</scope>
    <source>
        <strain evidence="3">cv. Nipponbare</strain>
    </source>
</reference>
<proteinExistence type="predicted"/>
<dbReference type="InParanoid" id="A0A0N7KRL6"/>
<dbReference type="Proteomes" id="UP000059680">
    <property type="component" value="Chromosome 10"/>
</dbReference>
<dbReference type="EMBL" id="AP014966">
    <property type="protein sequence ID" value="BAT10362.1"/>
    <property type="molecule type" value="Genomic_DNA"/>
</dbReference>
<gene>
    <name evidence="2" type="ordered locus">Os10g0330825</name>
    <name evidence="2" type="ORF">OSNPB_100330825</name>
</gene>
<dbReference type="Gramene" id="Os10t0330825-00">
    <property type="protein sequence ID" value="Os10t0330825-00"/>
    <property type="gene ID" value="Os10g0330825"/>
</dbReference>
<dbReference type="AlphaFoldDB" id="A0A0N7KRL6"/>
<keyword evidence="3" id="KW-1185">Reference proteome</keyword>
<accession>A0A0N7KRL6</accession>
<dbReference type="PaxDb" id="39947-A0A0N7KRL6"/>